<comment type="pathway">
    <text evidence="5">tRNA modification; tRNA-queuosine biosynthesis.</text>
</comment>
<comment type="similarity">
    <text evidence="5">Belongs to the QueA family.</text>
</comment>
<dbReference type="EMBL" id="SNYF01000005">
    <property type="protein sequence ID" value="TDQ19698.1"/>
    <property type="molecule type" value="Genomic_DNA"/>
</dbReference>
<keyword evidence="7" id="KW-1185">Reference proteome</keyword>
<dbReference type="UniPathway" id="UPA00392"/>
<dbReference type="HAMAP" id="MF_00113">
    <property type="entry name" value="QueA"/>
    <property type="match status" value="1"/>
</dbReference>
<dbReference type="Pfam" id="PF02547">
    <property type="entry name" value="Queuosine_synth"/>
    <property type="match status" value="1"/>
</dbReference>
<reference evidence="6 7" key="1">
    <citation type="submission" date="2019-03" db="EMBL/GenBank/DDBJ databases">
        <title>Genomic Encyclopedia of Type Strains, Phase III (KMG-III): the genomes of soil and plant-associated and newly described type strains.</title>
        <authorList>
            <person name="Whitman W."/>
        </authorList>
    </citation>
    <scope>NUCLEOTIDE SEQUENCE [LARGE SCALE GENOMIC DNA]</scope>
    <source>
        <strain evidence="6 7">CECT 8446</strain>
    </source>
</reference>
<proteinExistence type="inferred from homology"/>
<organism evidence="6 7">
    <name type="scientific">Algoriphagus boseongensis</name>
    <dbReference type="NCBI Taxonomy" id="1442587"/>
    <lineage>
        <taxon>Bacteria</taxon>
        <taxon>Pseudomonadati</taxon>
        <taxon>Bacteroidota</taxon>
        <taxon>Cytophagia</taxon>
        <taxon>Cytophagales</taxon>
        <taxon>Cyclobacteriaceae</taxon>
        <taxon>Algoriphagus</taxon>
    </lineage>
</organism>
<dbReference type="SUPFAM" id="SSF111337">
    <property type="entry name" value="QueA-like"/>
    <property type="match status" value="1"/>
</dbReference>
<evidence type="ECO:0000256" key="3">
    <source>
        <dbReference type="ARBA" id="ARBA00022691"/>
    </source>
</evidence>
<keyword evidence="6" id="KW-0413">Isomerase</keyword>
<sequence length="402" mass="46045">MEIPQIDLKNYEYTLPDERIAKFPLEKRDHSQLLQYLKGEIRHYHFYDLPDLLPTDTLLVYNDTKVIPARLIFQRETGAKIEIFLLAPVAPTTVIPEIMLAKHPVTWETMIGNAKKWKDGEILQGRIQMGAKEVVLQAKLVDRESKQVEFSWNDPEIAFVDLVEASGEIPLPPYLNRKAEASDKDRYQTVYSKKEGAVAAPTAGLHFTEEVFERLRKKGVREAQVTLHVSAGTFQPIKVDNVLEHPMHSEQIQVNRETLEILLSNSGKTVAVGTTSVRTLESLFWYGVKLIEGKGEDFFVPKLFAYEKRERIPSRAEAMQAILDLMERQQVETILGQTEIFIFPGYSYQMIEGLITNFHQPGSTLVLLIATILGEDWKKVYQEALDNDYRFLSYGDSSLLWL</sequence>
<comment type="subunit">
    <text evidence="5">Monomer.</text>
</comment>
<gene>
    <name evidence="5" type="primary">queA</name>
    <name evidence="6" type="ORF">DFQ04_1523</name>
</gene>
<dbReference type="GO" id="GO:0005737">
    <property type="term" value="C:cytoplasm"/>
    <property type="evidence" value="ECO:0007669"/>
    <property type="project" value="UniProtKB-SubCell"/>
</dbReference>
<keyword evidence="4 5" id="KW-0671">Queuosine biosynthesis</keyword>
<comment type="caution">
    <text evidence="6">The sequence shown here is derived from an EMBL/GenBank/DDBJ whole genome shotgun (WGS) entry which is preliminary data.</text>
</comment>
<dbReference type="EC" id="2.4.99.17" evidence="5"/>
<dbReference type="AlphaFoldDB" id="A0A4R6T8T8"/>
<dbReference type="InterPro" id="IPR036100">
    <property type="entry name" value="QueA_sf"/>
</dbReference>
<protein>
    <recommendedName>
        <fullName evidence="5">S-adenosylmethionine:tRNA ribosyltransferase-isomerase</fullName>
        <ecNumber evidence="5">2.4.99.17</ecNumber>
    </recommendedName>
    <alternativeName>
        <fullName evidence="5">Queuosine biosynthesis protein QueA</fullName>
    </alternativeName>
</protein>
<keyword evidence="3 5" id="KW-0949">S-adenosyl-L-methionine</keyword>
<dbReference type="PANTHER" id="PTHR30307">
    <property type="entry name" value="S-ADENOSYLMETHIONINE:TRNA RIBOSYLTRANSFERASE-ISOMERASE"/>
    <property type="match status" value="1"/>
</dbReference>
<dbReference type="Gene3D" id="3.40.1780.10">
    <property type="entry name" value="QueA-like"/>
    <property type="match status" value="1"/>
</dbReference>
<evidence type="ECO:0000313" key="7">
    <source>
        <dbReference type="Proteomes" id="UP000294535"/>
    </source>
</evidence>
<keyword evidence="2 5" id="KW-0808">Transferase</keyword>
<evidence type="ECO:0000256" key="5">
    <source>
        <dbReference type="HAMAP-Rule" id="MF_00113"/>
    </source>
</evidence>
<dbReference type="GO" id="GO:0008616">
    <property type="term" value="P:tRNA queuosine(34) biosynthetic process"/>
    <property type="evidence" value="ECO:0007669"/>
    <property type="project" value="UniProtKB-UniRule"/>
</dbReference>
<dbReference type="GO" id="GO:0051075">
    <property type="term" value="F:S-adenosylmethionine:tRNA ribosyltransferase-isomerase activity"/>
    <property type="evidence" value="ECO:0007669"/>
    <property type="project" value="UniProtKB-EC"/>
</dbReference>
<dbReference type="InterPro" id="IPR042118">
    <property type="entry name" value="QueA_dom1"/>
</dbReference>
<keyword evidence="1 5" id="KW-0963">Cytoplasm</keyword>
<evidence type="ECO:0000313" key="6">
    <source>
        <dbReference type="EMBL" id="TDQ19698.1"/>
    </source>
</evidence>
<name>A0A4R6T8T8_9BACT</name>
<evidence type="ECO:0000256" key="2">
    <source>
        <dbReference type="ARBA" id="ARBA00022679"/>
    </source>
</evidence>
<dbReference type="PANTHER" id="PTHR30307:SF0">
    <property type="entry name" value="S-ADENOSYLMETHIONINE:TRNA RIBOSYLTRANSFERASE-ISOMERASE"/>
    <property type="match status" value="1"/>
</dbReference>
<evidence type="ECO:0000256" key="4">
    <source>
        <dbReference type="ARBA" id="ARBA00022785"/>
    </source>
</evidence>
<comment type="subcellular location">
    <subcellularLocation>
        <location evidence="5">Cytoplasm</location>
    </subcellularLocation>
</comment>
<dbReference type="Proteomes" id="UP000294535">
    <property type="component" value="Unassembled WGS sequence"/>
</dbReference>
<dbReference type="OrthoDB" id="9805933at2"/>
<dbReference type="InterPro" id="IPR042119">
    <property type="entry name" value="QueA_dom2"/>
</dbReference>
<dbReference type="Gene3D" id="2.40.10.240">
    <property type="entry name" value="QueA-like"/>
    <property type="match status" value="1"/>
</dbReference>
<comment type="function">
    <text evidence="5">Transfers and isomerizes the ribose moiety from AdoMet to the 7-aminomethyl group of 7-deazaguanine (preQ1-tRNA) to give epoxyqueuosine (oQ-tRNA).</text>
</comment>
<comment type="catalytic activity">
    <reaction evidence="5">
        <text>7-aminomethyl-7-carbaguanosine(34) in tRNA + S-adenosyl-L-methionine = epoxyqueuosine(34) in tRNA + adenine + L-methionine + 2 H(+)</text>
        <dbReference type="Rhea" id="RHEA:32155"/>
        <dbReference type="Rhea" id="RHEA-COMP:10342"/>
        <dbReference type="Rhea" id="RHEA-COMP:18582"/>
        <dbReference type="ChEBI" id="CHEBI:15378"/>
        <dbReference type="ChEBI" id="CHEBI:16708"/>
        <dbReference type="ChEBI" id="CHEBI:57844"/>
        <dbReference type="ChEBI" id="CHEBI:59789"/>
        <dbReference type="ChEBI" id="CHEBI:82833"/>
        <dbReference type="ChEBI" id="CHEBI:194443"/>
        <dbReference type="EC" id="2.4.99.17"/>
    </reaction>
</comment>
<dbReference type="InterPro" id="IPR003699">
    <property type="entry name" value="QueA"/>
</dbReference>
<evidence type="ECO:0000256" key="1">
    <source>
        <dbReference type="ARBA" id="ARBA00022490"/>
    </source>
</evidence>
<accession>A0A4R6T8T8</accession>